<evidence type="ECO:0000313" key="2">
    <source>
        <dbReference type="EMBL" id="ARS64128.1"/>
    </source>
</evidence>
<dbReference type="Pfam" id="PF07883">
    <property type="entry name" value="Cupin_2"/>
    <property type="match status" value="1"/>
</dbReference>
<dbReference type="InterPro" id="IPR011051">
    <property type="entry name" value="RmlC_Cupin_sf"/>
</dbReference>
<protein>
    <submittedName>
        <fullName evidence="2">Cupin domain protein</fullName>
    </submittedName>
</protein>
<dbReference type="KEGG" id="nct:NMSP_0507"/>
<dbReference type="EMBL" id="CP021324">
    <property type="protein sequence ID" value="ARS64128.1"/>
    <property type="molecule type" value="Genomic_DNA"/>
</dbReference>
<dbReference type="RefSeq" id="WP_086908346.1">
    <property type="nucleotide sequence ID" value="NZ_CP021324.1"/>
</dbReference>
<evidence type="ECO:0000313" key="3">
    <source>
        <dbReference type="Proteomes" id="UP000249949"/>
    </source>
</evidence>
<dbReference type="AlphaFoldDB" id="A0A2Z2HJ33"/>
<feature type="domain" description="Cupin type-2" evidence="1">
    <location>
        <begin position="35"/>
        <end position="98"/>
    </location>
</feature>
<proteinExistence type="predicted"/>
<name>A0A2Z2HJ33_9ARCH</name>
<dbReference type="OrthoDB" id="190812at2157"/>
<evidence type="ECO:0000259" key="1">
    <source>
        <dbReference type="Pfam" id="PF07883"/>
    </source>
</evidence>
<accession>A0A2Z2HJ33</accession>
<sequence length="106" mass="12247">MKLEFNLKDNLDKIKKSDSYFHTFINKDSLATGILVLTPGEEDTQEPHESDEVYFIISGNGFLKIKNKDYEISKDKLFFVGKDVPHYFHSNTKELKVLYFFGGSDS</sequence>
<reference evidence="2 3" key="1">
    <citation type="journal article" date="2017" name="Environ. Microbiol.">
        <title>Genome and epigenome of a novel marine Thaumarchaeota strain suggest viral infection, phosphorothioation DNA modification and multiple restriction systems.</title>
        <authorList>
            <person name="Ahlgren N.A."/>
            <person name="Chen Y."/>
            <person name="Needham D.M."/>
            <person name="Parada A.E."/>
            <person name="Sachdeva R."/>
            <person name="Trinh V."/>
            <person name="Chen T."/>
            <person name="Fuhrman J.A."/>
        </authorList>
    </citation>
    <scope>NUCLEOTIDE SEQUENCE [LARGE SCALE GENOMIC DNA]</scope>
    <source>
        <strain evidence="2 3">SPOT01</strain>
    </source>
</reference>
<organism evidence="2 3">
    <name type="scientific">Candidatus Nitrosomarinus catalinensis</name>
    <dbReference type="NCBI Taxonomy" id="1898749"/>
    <lineage>
        <taxon>Archaea</taxon>
        <taxon>Nitrososphaerota</taxon>
        <taxon>Nitrososphaeria</taxon>
        <taxon>Nitrosopumilales</taxon>
        <taxon>Nitrosopumilaceae</taxon>
        <taxon>Candidatus Nitrosomarinus</taxon>
    </lineage>
</organism>
<dbReference type="InterPro" id="IPR014710">
    <property type="entry name" value="RmlC-like_jellyroll"/>
</dbReference>
<dbReference type="SUPFAM" id="SSF51182">
    <property type="entry name" value="RmlC-like cupins"/>
    <property type="match status" value="1"/>
</dbReference>
<dbReference type="Gene3D" id="2.60.120.10">
    <property type="entry name" value="Jelly Rolls"/>
    <property type="match status" value="1"/>
</dbReference>
<dbReference type="Proteomes" id="UP000249949">
    <property type="component" value="Chromosome"/>
</dbReference>
<keyword evidence="3" id="KW-1185">Reference proteome</keyword>
<dbReference type="InterPro" id="IPR013096">
    <property type="entry name" value="Cupin_2"/>
</dbReference>
<dbReference type="GeneID" id="32900999"/>
<gene>
    <name evidence="2" type="ORF">NMSP_0507</name>
</gene>